<dbReference type="SUPFAM" id="SSF109854">
    <property type="entry name" value="DinB/YfiT-like putative metalloenzymes"/>
    <property type="match status" value="1"/>
</dbReference>
<dbReference type="InterPro" id="IPR017520">
    <property type="entry name" value="CHP03086"/>
</dbReference>
<gene>
    <name evidence="2" type="ORF">ACRB68_49720</name>
</gene>
<dbReference type="InterPro" id="IPR034660">
    <property type="entry name" value="DinB/YfiT-like"/>
</dbReference>
<dbReference type="NCBIfam" id="TIGR03086">
    <property type="entry name" value="TIGR03086 family metal-binding protein"/>
    <property type="match status" value="1"/>
</dbReference>
<name>A0A7K0C090_9ACTN</name>
<reference evidence="2 3" key="1">
    <citation type="submission" date="2019-10" db="EMBL/GenBank/DDBJ databases">
        <title>Actinomadura rubteroloni sp. nov. and Actinomadura macrotermitis sp. nov., isolated from the gut of fungus growing-termite Macrotermes natalensis.</title>
        <authorList>
            <person name="Benndorf R."/>
            <person name="Martin K."/>
            <person name="Kuefner M."/>
            <person name="De Beer W."/>
            <person name="Kaster A.-K."/>
            <person name="Vollmers J."/>
            <person name="Poulsen M."/>
            <person name="Beemelmanns C."/>
        </authorList>
    </citation>
    <scope>NUCLEOTIDE SEQUENCE [LARGE SCALE GENOMIC DNA]</scope>
    <source>
        <strain evidence="2 3">RB68</strain>
    </source>
</reference>
<dbReference type="InterPro" id="IPR017517">
    <property type="entry name" value="Maleyloyr_isom"/>
</dbReference>
<comment type="caution">
    <text evidence="2">The sequence shown here is derived from an EMBL/GenBank/DDBJ whole genome shotgun (WGS) entry which is preliminary data.</text>
</comment>
<dbReference type="EMBL" id="WEGH01000003">
    <property type="protein sequence ID" value="MQY06875.1"/>
    <property type="molecule type" value="Genomic_DNA"/>
</dbReference>
<dbReference type="GO" id="GO:0046872">
    <property type="term" value="F:metal ion binding"/>
    <property type="evidence" value="ECO:0007669"/>
    <property type="project" value="InterPro"/>
</dbReference>
<accession>A0A7K0C090</accession>
<evidence type="ECO:0000313" key="3">
    <source>
        <dbReference type="Proteomes" id="UP000487268"/>
    </source>
</evidence>
<sequence>MSENTAWPVLAEAHEALRTVARGVSADDLARPTPCAQWTVAQVLQHAAGDQIAYAAFLGEGSMPAEDPFAPSGTLAGSPADMIDEAVAAASRAWAKVAADAAEVPVPMPPNTMSAVVGSGACALDAAVHAWDVAVATGQPSPLTAGLARELLPVARQVVIQPLRDYGAFGPVIEGGDDDVTVLLHFLGRRADRA</sequence>
<dbReference type="OrthoDB" id="5185819at2"/>
<dbReference type="InterPro" id="IPR024344">
    <property type="entry name" value="MDMPI_metal-binding"/>
</dbReference>
<feature type="domain" description="Mycothiol-dependent maleylpyruvate isomerase metal-binding" evidence="1">
    <location>
        <begin position="10"/>
        <end position="134"/>
    </location>
</feature>
<keyword evidence="3" id="KW-1185">Reference proteome</keyword>
<dbReference type="AlphaFoldDB" id="A0A7K0C090"/>
<dbReference type="RefSeq" id="WP_153536366.1">
    <property type="nucleotide sequence ID" value="NZ_WEGH01000003.1"/>
</dbReference>
<dbReference type="Pfam" id="PF11716">
    <property type="entry name" value="MDMPI_N"/>
    <property type="match status" value="1"/>
</dbReference>
<evidence type="ECO:0000259" key="1">
    <source>
        <dbReference type="Pfam" id="PF11716"/>
    </source>
</evidence>
<dbReference type="Gene3D" id="1.20.120.450">
    <property type="entry name" value="dinb family like domain"/>
    <property type="match status" value="1"/>
</dbReference>
<organism evidence="2 3">
    <name type="scientific">Actinomadura macrotermitis</name>
    <dbReference type="NCBI Taxonomy" id="2585200"/>
    <lineage>
        <taxon>Bacteria</taxon>
        <taxon>Bacillati</taxon>
        <taxon>Actinomycetota</taxon>
        <taxon>Actinomycetes</taxon>
        <taxon>Streptosporangiales</taxon>
        <taxon>Thermomonosporaceae</taxon>
        <taxon>Actinomadura</taxon>
    </lineage>
</organism>
<proteinExistence type="predicted"/>
<dbReference type="NCBIfam" id="TIGR03083">
    <property type="entry name" value="maleylpyruvate isomerase family mycothiol-dependent enzyme"/>
    <property type="match status" value="1"/>
</dbReference>
<evidence type="ECO:0000313" key="2">
    <source>
        <dbReference type="EMBL" id="MQY06875.1"/>
    </source>
</evidence>
<protein>
    <recommendedName>
        <fullName evidence="1">Mycothiol-dependent maleylpyruvate isomerase metal-binding domain-containing protein</fullName>
    </recommendedName>
</protein>
<dbReference type="Proteomes" id="UP000487268">
    <property type="component" value="Unassembled WGS sequence"/>
</dbReference>